<dbReference type="GO" id="GO:0004252">
    <property type="term" value="F:serine-type endopeptidase activity"/>
    <property type="evidence" value="ECO:0007669"/>
    <property type="project" value="InterPro"/>
</dbReference>
<gene>
    <name evidence="7" type="primary">5575508</name>
</gene>
<dbReference type="SMART" id="SM00020">
    <property type="entry name" value="Tryp_SPc"/>
    <property type="match status" value="1"/>
</dbReference>
<keyword evidence="8" id="KW-1185">Reference proteome</keyword>
<dbReference type="OrthoDB" id="7724651at2759"/>
<dbReference type="Pfam" id="PF00089">
    <property type="entry name" value="Trypsin"/>
    <property type="match status" value="1"/>
</dbReference>
<dbReference type="VEuPathDB" id="VectorBase:AAEL011882"/>
<dbReference type="AlphaFoldDB" id="A0A1S4FUL0"/>
<evidence type="ECO:0000256" key="2">
    <source>
        <dbReference type="ARBA" id="ARBA00022757"/>
    </source>
</evidence>
<evidence type="ECO:0000313" key="7">
    <source>
        <dbReference type="EnsemblMetazoa" id="AAEL011882-PA"/>
    </source>
</evidence>
<accession>A0A1S4FUL0</accession>
<dbReference type="PANTHER" id="PTHR24276">
    <property type="entry name" value="POLYSERASE-RELATED"/>
    <property type="match status" value="1"/>
</dbReference>
<dbReference type="SUPFAM" id="SSF50494">
    <property type="entry name" value="Trypsin-like serine proteases"/>
    <property type="match status" value="1"/>
</dbReference>
<keyword evidence="4" id="KW-0720">Serine protease</keyword>
<keyword evidence="3" id="KW-0378">Hydrolase</keyword>
<protein>
    <submittedName>
        <fullName evidence="7">Uncharacterized protein</fullName>
    </submittedName>
</protein>
<dbReference type="FunFam" id="2.40.10.10:FF:000068">
    <property type="entry name" value="transmembrane protease serine 2"/>
    <property type="match status" value="1"/>
</dbReference>
<dbReference type="InterPro" id="IPR043504">
    <property type="entry name" value="Peptidase_S1_PA_chymotrypsin"/>
</dbReference>
<dbReference type="InterPro" id="IPR001254">
    <property type="entry name" value="Trypsin_dom"/>
</dbReference>
<comment type="similarity">
    <text evidence="6">Belongs to the peptidase S1 family. CLIP subfamily.</text>
</comment>
<dbReference type="GO" id="GO:0007586">
    <property type="term" value="P:digestion"/>
    <property type="evidence" value="ECO:0007669"/>
    <property type="project" value="UniProtKB-KW"/>
</dbReference>
<keyword evidence="2" id="KW-0222">Digestion</keyword>
<evidence type="ECO:0000313" key="8">
    <source>
        <dbReference type="Proteomes" id="UP000008820"/>
    </source>
</evidence>
<dbReference type="InterPro" id="IPR009003">
    <property type="entry name" value="Peptidase_S1_PA"/>
</dbReference>
<evidence type="ECO:0000256" key="1">
    <source>
        <dbReference type="ARBA" id="ARBA00022670"/>
    </source>
</evidence>
<evidence type="ECO:0000256" key="5">
    <source>
        <dbReference type="ARBA" id="ARBA00023157"/>
    </source>
</evidence>
<evidence type="ECO:0000256" key="4">
    <source>
        <dbReference type="ARBA" id="ARBA00022825"/>
    </source>
</evidence>
<evidence type="ECO:0000256" key="3">
    <source>
        <dbReference type="ARBA" id="ARBA00022801"/>
    </source>
</evidence>
<dbReference type="GO" id="GO:0006508">
    <property type="term" value="P:proteolysis"/>
    <property type="evidence" value="ECO:0007669"/>
    <property type="project" value="UniProtKB-KW"/>
</dbReference>
<dbReference type="CDD" id="cd00190">
    <property type="entry name" value="Tryp_SPc"/>
    <property type="match status" value="1"/>
</dbReference>
<organism evidence="7 8">
    <name type="scientific">Aedes aegypti</name>
    <name type="common">Yellowfever mosquito</name>
    <name type="synonym">Culex aegypti</name>
    <dbReference type="NCBI Taxonomy" id="7159"/>
    <lineage>
        <taxon>Eukaryota</taxon>
        <taxon>Metazoa</taxon>
        <taxon>Ecdysozoa</taxon>
        <taxon>Arthropoda</taxon>
        <taxon>Hexapoda</taxon>
        <taxon>Insecta</taxon>
        <taxon>Pterygota</taxon>
        <taxon>Neoptera</taxon>
        <taxon>Endopterygota</taxon>
        <taxon>Diptera</taxon>
        <taxon>Nematocera</taxon>
        <taxon>Culicoidea</taxon>
        <taxon>Culicidae</taxon>
        <taxon>Culicinae</taxon>
        <taxon>Aedini</taxon>
        <taxon>Aedes</taxon>
        <taxon>Stegomyia</taxon>
    </lineage>
</organism>
<dbReference type="InParanoid" id="A0A1S4FUL0"/>
<dbReference type="InterPro" id="IPR001314">
    <property type="entry name" value="Peptidase_S1A"/>
</dbReference>
<evidence type="ECO:0000256" key="6">
    <source>
        <dbReference type="ARBA" id="ARBA00024195"/>
    </source>
</evidence>
<sequence length="287" mass="31087">MTRCPAMCRSIIVFLFGSVLVHPTVSVVPFFRCVDEPNPASPVPRIVGGYGIAISALPFICSIRQRASAAPVDDGQWNRWCGGTVLNENWLLTSAHCIFGVDIARLLVVCGLRQARTIQQAQIKPDYVNGRKGNDLALVLLKKALVFDENVQPIPVFDQQMLPSNAATIIGYGLTSYDEVGWQPRSLQAALVPILSYEQCYQRLGYLAAYLTADIICTDNGVTAAGTCSGDSGGPVIIAMERQAFNLLAIPSWTVSPCGSGPSMHTLVASHIDWILDVITPNLVRNK</sequence>
<keyword evidence="1" id="KW-0645">Protease</keyword>
<dbReference type="InterPro" id="IPR050430">
    <property type="entry name" value="Peptidase_S1"/>
</dbReference>
<dbReference type="PROSITE" id="PS50240">
    <property type="entry name" value="TRYPSIN_DOM"/>
    <property type="match status" value="1"/>
</dbReference>
<reference evidence="7" key="2">
    <citation type="submission" date="2021-02" db="UniProtKB">
        <authorList>
            <consortium name="EnsemblMetazoa"/>
        </authorList>
    </citation>
    <scope>IDENTIFICATION</scope>
    <source>
        <strain evidence="7">LVP_AGWG</strain>
    </source>
</reference>
<dbReference type="PANTHER" id="PTHR24276:SF96">
    <property type="entry name" value="PEPTIDASE S1 DOMAIN-CONTAINING PROTEIN"/>
    <property type="match status" value="1"/>
</dbReference>
<reference evidence="7 8" key="1">
    <citation type="submission" date="2017-06" db="EMBL/GenBank/DDBJ databases">
        <title>Aedes aegypti genome working group (AGWG) sequencing and assembly.</title>
        <authorList>
            <consortium name="Aedes aegypti Genome Working Group (AGWG)"/>
            <person name="Matthews B.J."/>
        </authorList>
    </citation>
    <scope>NUCLEOTIDE SEQUENCE [LARGE SCALE GENOMIC DNA]</scope>
    <source>
        <strain evidence="7 8">LVP_AGWG</strain>
    </source>
</reference>
<proteinExistence type="inferred from homology"/>
<dbReference type="PRINTS" id="PR00722">
    <property type="entry name" value="CHYMOTRYPSIN"/>
</dbReference>
<dbReference type="InterPro" id="IPR033116">
    <property type="entry name" value="TRYPSIN_SER"/>
</dbReference>
<name>A0A1S4FUL0_AEDAE</name>
<dbReference type="EnsemblMetazoa" id="AAEL011882-RA">
    <property type="protein sequence ID" value="AAEL011882-PA"/>
    <property type="gene ID" value="AAEL011882"/>
</dbReference>
<dbReference type="PROSITE" id="PS00135">
    <property type="entry name" value="TRYPSIN_SER"/>
    <property type="match status" value="1"/>
</dbReference>
<dbReference type="Gene3D" id="2.40.10.10">
    <property type="entry name" value="Trypsin-like serine proteases"/>
    <property type="match status" value="1"/>
</dbReference>
<dbReference type="Proteomes" id="UP000008820">
    <property type="component" value="Chromosome 2"/>
</dbReference>
<keyword evidence="5" id="KW-1015">Disulfide bond</keyword>